<evidence type="ECO:0000313" key="2">
    <source>
        <dbReference type="EMBL" id="KAK4411248.1"/>
    </source>
</evidence>
<reference evidence="2" key="1">
    <citation type="submission" date="2020-06" db="EMBL/GenBank/DDBJ databases">
        <authorList>
            <person name="Li T."/>
            <person name="Hu X."/>
            <person name="Zhang T."/>
            <person name="Song X."/>
            <person name="Zhang H."/>
            <person name="Dai N."/>
            <person name="Sheng W."/>
            <person name="Hou X."/>
            <person name="Wei L."/>
        </authorList>
    </citation>
    <scope>NUCLEOTIDE SEQUENCE</scope>
    <source>
        <strain evidence="2">K16</strain>
        <tissue evidence="2">Leaf</tissue>
    </source>
</reference>
<dbReference type="EMBL" id="JACGWL010000001">
    <property type="protein sequence ID" value="KAK4411248.1"/>
    <property type="molecule type" value="Genomic_DNA"/>
</dbReference>
<organism evidence="2 3">
    <name type="scientific">Sesamum angolense</name>
    <dbReference type="NCBI Taxonomy" id="2727404"/>
    <lineage>
        <taxon>Eukaryota</taxon>
        <taxon>Viridiplantae</taxon>
        <taxon>Streptophyta</taxon>
        <taxon>Embryophyta</taxon>
        <taxon>Tracheophyta</taxon>
        <taxon>Spermatophyta</taxon>
        <taxon>Magnoliopsida</taxon>
        <taxon>eudicotyledons</taxon>
        <taxon>Gunneridae</taxon>
        <taxon>Pentapetalae</taxon>
        <taxon>asterids</taxon>
        <taxon>lamiids</taxon>
        <taxon>Lamiales</taxon>
        <taxon>Pedaliaceae</taxon>
        <taxon>Sesamum</taxon>
    </lineage>
</organism>
<comment type="caution">
    <text evidence="2">The sequence shown here is derived from an EMBL/GenBank/DDBJ whole genome shotgun (WGS) entry which is preliminary data.</text>
</comment>
<protein>
    <submittedName>
        <fullName evidence="2">Uncharacterized protein</fullName>
    </submittedName>
</protein>
<reference evidence="2" key="2">
    <citation type="journal article" date="2024" name="Plant">
        <title>Genomic evolution and insights into agronomic trait innovations of Sesamum species.</title>
        <authorList>
            <person name="Miao H."/>
            <person name="Wang L."/>
            <person name="Qu L."/>
            <person name="Liu H."/>
            <person name="Sun Y."/>
            <person name="Le M."/>
            <person name="Wang Q."/>
            <person name="Wei S."/>
            <person name="Zheng Y."/>
            <person name="Lin W."/>
            <person name="Duan Y."/>
            <person name="Cao H."/>
            <person name="Xiong S."/>
            <person name="Wang X."/>
            <person name="Wei L."/>
            <person name="Li C."/>
            <person name="Ma Q."/>
            <person name="Ju M."/>
            <person name="Zhao R."/>
            <person name="Li G."/>
            <person name="Mu C."/>
            <person name="Tian Q."/>
            <person name="Mei H."/>
            <person name="Zhang T."/>
            <person name="Gao T."/>
            <person name="Zhang H."/>
        </authorList>
    </citation>
    <scope>NUCLEOTIDE SEQUENCE</scope>
    <source>
        <strain evidence="2">K16</strain>
    </source>
</reference>
<keyword evidence="3" id="KW-1185">Reference proteome</keyword>
<gene>
    <name evidence="2" type="ORF">Sango_0197800</name>
</gene>
<sequence length="336" mass="37851">MLYLPEAESTAPLHKELRKFLEEEHSASPASLLQNEEVGQEEIEGHREITNNVSLLKSAAVAGENRYVIEERLEKLEMQDGGKIYNIQFPFNHEPDKEEDEESRRQRGKGNVEKWLQFLLQSTAEDADLNTQSTDEKETTKSDELINKLNLVYPLREIKVSRAQESQCTETKKEVEGSAVILDKNDEKKTGSAVETAARNSISDEGKENRKQHSVVNMANSNTPFKNPPYRIVAEKIKVKEPVSIGKGAGRMSSPDVNARREKIGKERELTRSESARAFRRIPSSPSLILEGMKKRVDCIGKKPLVLDDNDGDDGHAARNSFLKSSIKTIKRAVRI</sequence>
<feature type="region of interest" description="Disordered" evidence="1">
    <location>
        <begin position="191"/>
        <end position="212"/>
    </location>
</feature>
<evidence type="ECO:0000256" key="1">
    <source>
        <dbReference type="SAM" id="MobiDB-lite"/>
    </source>
</evidence>
<evidence type="ECO:0000313" key="3">
    <source>
        <dbReference type="Proteomes" id="UP001289374"/>
    </source>
</evidence>
<accession>A0AAE1XG92</accession>
<feature type="region of interest" description="Disordered" evidence="1">
    <location>
        <begin position="88"/>
        <end position="109"/>
    </location>
</feature>
<dbReference type="AlphaFoldDB" id="A0AAE1XG92"/>
<dbReference type="Proteomes" id="UP001289374">
    <property type="component" value="Unassembled WGS sequence"/>
</dbReference>
<dbReference type="PANTHER" id="PTHR33427:SF2">
    <property type="entry name" value="TRICHOHYALIN"/>
    <property type="match status" value="1"/>
</dbReference>
<proteinExistence type="predicted"/>
<dbReference type="PANTHER" id="PTHR33427">
    <property type="entry name" value="HNH ENDONUCLEASE"/>
    <property type="match status" value="1"/>
</dbReference>
<feature type="compositionally biased region" description="Basic and acidic residues" evidence="1">
    <location>
        <begin position="202"/>
        <end position="211"/>
    </location>
</feature>
<name>A0AAE1XG92_9LAMI</name>